<evidence type="ECO:0008006" key="4">
    <source>
        <dbReference type="Google" id="ProtNLM"/>
    </source>
</evidence>
<reference evidence="2 3" key="1">
    <citation type="journal article" date="2015" name="Nature">
        <title>rRNA introns, odd ribosomes, and small enigmatic genomes across a large radiation of phyla.</title>
        <authorList>
            <person name="Brown C.T."/>
            <person name="Hug L.A."/>
            <person name="Thomas B.C."/>
            <person name="Sharon I."/>
            <person name="Castelle C.J."/>
            <person name="Singh A."/>
            <person name="Wilkins M.J."/>
            <person name="Williams K.H."/>
            <person name="Banfield J.F."/>
        </authorList>
    </citation>
    <scope>NUCLEOTIDE SEQUENCE [LARGE SCALE GENOMIC DNA]</scope>
</reference>
<keyword evidence="1" id="KW-0472">Membrane</keyword>
<feature type="transmembrane region" description="Helical" evidence="1">
    <location>
        <begin position="6"/>
        <end position="26"/>
    </location>
</feature>
<dbReference type="EMBL" id="LCDD01000012">
    <property type="protein sequence ID" value="KKS46866.1"/>
    <property type="molecule type" value="Genomic_DNA"/>
</dbReference>
<keyword evidence="1" id="KW-1133">Transmembrane helix</keyword>
<dbReference type="PANTHER" id="PTHR33392:SF6">
    <property type="entry name" value="POLYISOPRENYL-TEICHOIC ACID--PEPTIDOGLYCAN TEICHOIC ACID TRANSFERASE TAGU"/>
    <property type="match status" value="1"/>
</dbReference>
<evidence type="ECO:0000313" key="3">
    <source>
        <dbReference type="Proteomes" id="UP000034320"/>
    </source>
</evidence>
<evidence type="ECO:0000256" key="1">
    <source>
        <dbReference type="SAM" id="Phobius"/>
    </source>
</evidence>
<name>A0A0G1BKQ9_9BACT</name>
<protein>
    <recommendedName>
        <fullName evidence="4">Cell envelope-related transcriptional attenuator domain-containing protein</fullName>
    </recommendedName>
</protein>
<dbReference type="Proteomes" id="UP000034320">
    <property type="component" value="Unassembled WGS sequence"/>
</dbReference>
<comment type="caution">
    <text evidence="2">The sequence shown here is derived from an EMBL/GenBank/DDBJ whole genome shotgun (WGS) entry which is preliminary data.</text>
</comment>
<dbReference type="Gene3D" id="3.40.630.190">
    <property type="entry name" value="LCP protein"/>
    <property type="match status" value="2"/>
</dbReference>
<gene>
    <name evidence="2" type="ORF">UV09_C0012G0035</name>
</gene>
<sequence length="393" mass="45464">MGKFYYFSWSAILFVNLLFLTALFAVNSGPKILLNPVSVKESAETKSNISLSADDEDSIPEREYHILLLGLDSRKGDNKPRCDAVHIFSFSPKFNYLLISSIPRGTFLSPETDSTYLANSCSRNGIEYTIGQIEKMSQIKIDAVVKIGFSETLGIFRTLKMPTTSTLQFLRSRQYAIGDNQRSHNQALFIKDMITTHFEEFYNMPQSIKSWLLNTVDTDLTYHQAEYLLQSFYQNGVYKNPDNILLETLPKQSPYVRDLHLPEVEYQPEDKDQSFWQYQQNLVDYQENLILRASNLLKSGKTESARKIIETPFSQKLWLQLENEAERQDLHYRLLEVYSRSIIEKSELNEVLNNYLQEMTAFQNGQYMAKAESLLSAYLPDLRADIESKYTVN</sequence>
<keyword evidence="1" id="KW-0812">Transmembrane</keyword>
<accession>A0A0G1BKQ9</accession>
<organism evidence="2 3">
    <name type="scientific">Candidatus Gottesmanbacteria bacterium GW2011_GWA2_42_18</name>
    <dbReference type="NCBI Taxonomy" id="1618442"/>
    <lineage>
        <taxon>Bacteria</taxon>
        <taxon>Candidatus Gottesmaniibacteriota</taxon>
    </lineage>
</organism>
<dbReference type="AlphaFoldDB" id="A0A0G1BKQ9"/>
<dbReference type="PANTHER" id="PTHR33392">
    <property type="entry name" value="POLYISOPRENYL-TEICHOIC ACID--PEPTIDOGLYCAN TEICHOIC ACID TRANSFERASE TAGU"/>
    <property type="match status" value="1"/>
</dbReference>
<proteinExistence type="predicted"/>
<evidence type="ECO:0000313" key="2">
    <source>
        <dbReference type="EMBL" id="KKS46866.1"/>
    </source>
</evidence>
<dbReference type="InterPro" id="IPR050922">
    <property type="entry name" value="LytR/CpsA/Psr_CW_biosynth"/>
</dbReference>